<dbReference type="InterPro" id="IPR020568">
    <property type="entry name" value="Ribosomal_Su5_D2-typ_SF"/>
</dbReference>
<gene>
    <name evidence="4 5" type="primary">hisB</name>
    <name evidence="5" type="ORF">KHM83_05340</name>
</gene>
<dbReference type="EMBL" id="JAHBCL010000007">
    <property type="protein sequence ID" value="MBS7526090.1"/>
    <property type="molecule type" value="Genomic_DNA"/>
</dbReference>
<evidence type="ECO:0000256" key="3">
    <source>
        <dbReference type="ARBA" id="ARBA00023239"/>
    </source>
</evidence>
<dbReference type="InterPro" id="IPR038494">
    <property type="entry name" value="IGPD_sf"/>
</dbReference>
<dbReference type="NCBIfam" id="NF002111">
    <property type="entry name" value="PRK00951.2-1"/>
    <property type="match status" value="1"/>
</dbReference>
<evidence type="ECO:0000256" key="2">
    <source>
        <dbReference type="ARBA" id="ARBA00023102"/>
    </source>
</evidence>
<dbReference type="SUPFAM" id="SSF54211">
    <property type="entry name" value="Ribosomal protein S5 domain 2-like"/>
    <property type="match status" value="2"/>
</dbReference>
<dbReference type="RefSeq" id="WP_213235875.1">
    <property type="nucleotide sequence ID" value="NZ_JAHBCL010000007.1"/>
</dbReference>
<name>A0ABS5PLP7_9FIRM</name>
<comment type="catalytic activity">
    <reaction evidence="4">
        <text>D-erythro-1-(imidazol-4-yl)glycerol 3-phosphate = 3-(imidazol-4-yl)-2-oxopropyl phosphate + H2O</text>
        <dbReference type="Rhea" id="RHEA:11040"/>
        <dbReference type="ChEBI" id="CHEBI:15377"/>
        <dbReference type="ChEBI" id="CHEBI:57766"/>
        <dbReference type="ChEBI" id="CHEBI:58278"/>
        <dbReference type="EC" id="4.2.1.19"/>
    </reaction>
</comment>
<reference evidence="5 6" key="1">
    <citation type="submission" date="2021-05" db="EMBL/GenBank/DDBJ databases">
        <title>Fusibacter ferrireducens sp. nov., an anaerobic, sulfur- and Fe-reducing bacterium isolated from the mangrove sediment.</title>
        <authorList>
            <person name="Qiu D."/>
        </authorList>
    </citation>
    <scope>NUCLEOTIDE SEQUENCE [LARGE SCALE GENOMIC DNA]</scope>
    <source>
        <strain evidence="5 6">DSM 12116</strain>
    </source>
</reference>
<evidence type="ECO:0000256" key="1">
    <source>
        <dbReference type="ARBA" id="ARBA00022605"/>
    </source>
</evidence>
<dbReference type="Gene3D" id="3.30.230.40">
    <property type="entry name" value="Imidazole glycerol phosphate dehydratase, domain 1"/>
    <property type="match status" value="2"/>
</dbReference>
<evidence type="ECO:0000313" key="6">
    <source>
        <dbReference type="Proteomes" id="UP000746471"/>
    </source>
</evidence>
<sequence length="190" mass="21177">MRTADYKRSTNETNIFIQLNLDESNAPDIDTTIPFFDHMLSQLGKHSGFTLFVKAAGDDPHHIVEDCGIAIGKAFYEALGDKKGIERYASILLPMDESLFSAAIDISGRPFLNFKCEFPTPATSNFESELVREFLMGFVSEARITLHMIQMEGINTHHMIENIFKALAYVLKKSVQITGDTLPTTKGVIA</sequence>
<evidence type="ECO:0000256" key="4">
    <source>
        <dbReference type="HAMAP-Rule" id="MF_00076"/>
    </source>
</evidence>
<dbReference type="EC" id="4.2.1.19" evidence="4"/>
<proteinExistence type="inferred from homology"/>
<dbReference type="Proteomes" id="UP000746471">
    <property type="component" value="Unassembled WGS sequence"/>
</dbReference>
<comment type="pathway">
    <text evidence="4">Amino-acid biosynthesis; L-histidine biosynthesis; L-histidine from 5-phospho-alpha-D-ribose 1-diphosphate: step 6/9.</text>
</comment>
<protein>
    <recommendedName>
        <fullName evidence="4">Imidazoleglycerol-phosphate dehydratase</fullName>
        <shortName evidence="4">IGPD</shortName>
        <ecNumber evidence="4">4.2.1.19</ecNumber>
    </recommendedName>
</protein>
<keyword evidence="1 4" id="KW-0028">Amino-acid biosynthesis</keyword>
<dbReference type="Pfam" id="PF00475">
    <property type="entry name" value="IGPD"/>
    <property type="match status" value="1"/>
</dbReference>
<dbReference type="HAMAP" id="MF_00076">
    <property type="entry name" value="HisB"/>
    <property type="match status" value="1"/>
</dbReference>
<accession>A0ABS5PLP7</accession>
<dbReference type="PANTHER" id="PTHR23133">
    <property type="entry name" value="IMIDAZOLEGLYCEROL-PHOSPHATE DEHYDRATASE HIS7"/>
    <property type="match status" value="1"/>
</dbReference>
<dbReference type="NCBIfam" id="NF002114">
    <property type="entry name" value="PRK00951.2-4"/>
    <property type="match status" value="1"/>
</dbReference>
<keyword evidence="6" id="KW-1185">Reference proteome</keyword>
<comment type="subcellular location">
    <subcellularLocation>
        <location evidence="4">Cytoplasm</location>
    </subcellularLocation>
</comment>
<keyword evidence="3 4" id="KW-0456">Lyase</keyword>
<evidence type="ECO:0000313" key="5">
    <source>
        <dbReference type="EMBL" id="MBS7526090.1"/>
    </source>
</evidence>
<dbReference type="CDD" id="cd07914">
    <property type="entry name" value="IGPD"/>
    <property type="match status" value="1"/>
</dbReference>
<comment type="caution">
    <text evidence="5">The sequence shown here is derived from an EMBL/GenBank/DDBJ whole genome shotgun (WGS) entry which is preliminary data.</text>
</comment>
<dbReference type="GO" id="GO:0004424">
    <property type="term" value="F:imidazoleglycerol-phosphate dehydratase activity"/>
    <property type="evidence" value="ECO:0007669"/>
    <property type="project" value="UniProtKB-EC"/>
</dbReference>
<dbReference type="PANTHER" id="PTHR23133:SF2">
    <property type="entry name" value="IMIDAZOLEGLYCEROL-PHOSPHATE DEHYDRATASE"/>
    <property type="match status" value="1"/>
</dbReference>
<keyword evidence="4" id="KW-0963">Cytoplasm</keyword>
<comment type="similarity">
    <text evidence="4">Belongs to the imidazoleglycerol-phosphate dehydratase family.</text>
</comment>
<dbReference type="InterPro" id="IPR000807">
    <property type="entry name" value="ImidazoleglycerolP_deHydtase"/>
</dbReference>
<organism evidence="5 6">
    <name type="scientific">Fusibacter paucivorans</name>
    <dbReference type="NCBI Taxonomy" id="76009"/>
    <lineage>
        <taxon>Bacteria</taxon>
        <taxon>Bacillati</taxon>
        <taxon>Bacillota</taxon>
        <taxon>Clostridia</taxon>
        <taxon>Eubacteriales</taxon>
        <taxon>Eubacteriales Family XII. Incertae Sedis</taxon>
        <taxon>Fusibacter</taxon>
    </lineage>
</organism>
<keyword evidence="2 4" id="KW-0368">Histidine biosynthesis</keyword>